<evidence type="ECO:0000259" key="8">
    <source>
        <dbReference type="Pfam" id="PF02518"/>
    </source>
</evidence>
<feature type="transmembrane region" description="Helical" evidence="7">
    <location>
        <begin position="318"/>
        <end position="339"/>
    </location>
</feature>
<dbReference type="InterPro" id="IPR050482">
    <property type="entry name" value="Sensor_HK_TwoCompSys"/>
</dbReference>
<keyword evidence="6" id="KW-0175">Coiled coil</keyword>
<dbReference type="EC" id="2.7.13.3" evidence="2"/>
<keyword evidence="7" id="KW-1133">Transmembrane helix</keyword>
<keyword evidence="7" id="KW-0812">Transmembrane</keyword>
<dbReference type="GO" id="GO:0005524">
    <property type="term" value="F:ATP binding"/>
    <property type="evidence" value="ECO:0007669"/>
    <property type="project" value="UniProtKB-KW"/>
</dbReference>
<organism evidence="9 10">
    <name type="scientific">Arcticibacter tournemirensis</name>
    <dbReference type="NCBI Taxonomy" id="699437"/>
    <lineage>
        <taxon>Bacteria</taxon>
        <taxon>Pseudomonadati</taxon>
        <taxon>Bacteroidota</taxon>
        <taxon>Sphingobacteriia</taxon>
        <taxon>Sphingobacteriales</taxon>
        <taxon>Sphingobacteriaceae</taxon>
        <taxon>Arcticibacter</taxon>
    </lineage>
</organism>
<keyword evidence="7" id="KW-0472">Membrane</keyword>
<dbReference type="AlphaFoldDB" id="A0A4V1KIC8"/>
<dbReference type="SUPFAM" id="SSF48452">
    <property type="entry name" value="TPR-like"/>
    <property type="match status" value="1"/>
</dbReference>
<comment type="catalytic activity">
    <reaction evidence="1">
        <text>ATP + protein L-histidine = ADP + protein N-phospho-L-histidine.</text>
        <dbReference type="EC" id="2.7.13.3"/>
    </reaction>
</comment>
<accession>A0A4V1KIC8</accession>
<reference evidence="9 10" key="1">
    <citation type="submission" date="2018-12" db="EMBL/GenBank/DDBJ databases">
        <title>The Draft Genome Sequence of the Soil Bacterium Pedobacter tournemirensis R1.</title>
        <authorList>
            <person name="He J."/>
        </authorList>
    </citation>
    <scope>NUCLEOTIDE SEQUENCE [LARGE SCALE GENOMIC DNA]</scope>
    <source>
        <strain evidence="9 10">R1</strain>
    </source>
</reference>
<dbReference type="InterPro" id="IPR011990">
    <property type="entry name" value="TPR-like_helical_dom_sf"/>
</dbReference>
<dbReference type="InterPro" id="IPR036890">
    <property type="entry name" value="HATPase_C_sf"/>
</dbReference>
<keyword evidence="4" id="KW-0418">Kinase</keyword>
<keyword evidence="3" id="KW-0808">Transferase</keyword>
<dbReference type="Pfam" id="PF02518">
    <property type="entry name" value="HATPase_c"/>
    <property type="match status" value="1"/>
</dbReference>
<evidence type="ECO:0000313" key="10">
    <source>
        <dbReference type="Proteomes" id="UP000290848"/>
    </source>
</evidence>
<keyword evidence="9" id="KW-0067">ATP-binding</keyword>
<name>A0A4V1KIC8_9SPHI</name>
<evidence type="ECO:0000256" key="2">
    <source>
        <dbReference type="ARBA" id="ARBA00012438"/>
    </source>
</evidence>
<dbReference type="Gene3D" id="1.25.40.10">
    <property type="entry name" value="Tetratricopeptide repeat domain"/>
    <property type="match status" value="2"/>
</dbReference>
<keyword evidence="9" id="KW-0547">Nucleotide-binding</keyword>
<dbReference type="Gene3D" id="3.30.565.10">
    <property type="entry name" value="Histidine kinase-like ATPase, C-terminal domain"/>
    <property type="match status" value="1"/>
</dbReference>
<evidence type="ECO:0000313" key="9">
    <source>
        <dbReference type="EMBL" id="RXF70242.1"/>
    </source>
</evidence>
<evidence type="ECO:0000256" key="1">
    <source>
        <dbReference type="ARBA" id="ARBA00000085"/>
    </source>
</evidence>
<evidence type="ECO:0000256" key="5">
    <source>
        <dbReference type="ARBA" id="ARBA00023012"/>
    </source>
</evidence>
<evidence type="ECO:0000256" key="4">
    <source>
        <dbReference type="ARBA" id="ARBA00022777"/>
    </source>
</evidence>
<proteinExistence type="predicted"/>
<dbReference type="GO" id="GO:0004673">
    <property type="term" value="F:protein histidine kinase activity"/>
    <property type="evidence" value="ECO:0007669"/>
    <property type="project" value="UniProtKB-EC"/>
</dbReference>
<dbReference type="CDD" id="cd16917">
    <property type="entry name" value="HATPase_UhpB-NarQ-NarX-like"/>
    <property type="match status" value="1"/>
</dbReference>
<dbReference type="PANTHER" id="PTHR24421">
    <property type="entry name" value="NITRATE/NITRITE SENSOR PROTEIN NARX-RELATED"/>
    <property type="match status" value="1"/>
</dbReference>
<feature type="coiled-coil region" evidence="6">
    <location>
        <begin position="295"/>
        <end position="322"/>
    </location>
</feature>
<evidence type="ECO:0000256" key="6">
    <source>
        <dbReference type="SAM" id="Coils"/>
    </source>
</evidence>
<feature type="domain" description="Histidine kinase/HSP90-like ATPase" evidence="8">
    <location>
        <begin position="458"/>
        <end position="538"/>
    </location>
</feature>
<dbReference type="GO" id="GO:0000160">
    <property type="term" value="P:phosphorelay signal transduction system"/>
    <property type="evidence" value="ECO:0007669"/>
    <property type="project" value="UniProtKB-KW"/>
</dbReference>
<keyword evidence="5" id="KW-0902">Two-component regulatory system</keyword>
<dbReference type="InterPro" id="IPR003594">
    <property type="entry name" value="HATPase_dom"/>
</dbReference>
<dbReference type="Proteomes" id="UP000290848">
    <property type="component" value="Unassembled WGS sequence"/>
</dbReference>
<evidence type="ECO:0000256" key="7">
    <source>
        <dbReference type="SAM" id="Phobius"/>
    </source>
</evidence>
<dbReference type="PANTHER" id="PTHR24421:SF10">
    <property type="entry name" value="NITRATE_NITRITE SENSOR PROTEIN NARQ"/>
    <property type="match status" value="1"/>
</dbReference>
<dbReference type="EMBL" id="RXOC01000005">
    <property type="protein sequence ID" value="RXF70242.1"/>
    <property type="molecule type" value="Genomic_DNA"/>
</dbReference>
<comment type="caution">
    <text evidence="9">The sequence shown here is derived from an EMBL/GenBank/DDBJ whole genome shotgun (WGS) entry which is preliminary data.</text>
</comment>
<evidence type="ECO:0000256" key="3">
    <source>
        <dbReference type="ARBA" id="ARBA00022679"/>
    </source>
</evidence>
<dbReference type="SUPFAM" id="SSF55874">
    <property type="entry name" value="ATPase domain of HSP90 chaperone/DNA topoisomerase II/histidine kinase"/>
    <property type="match status" value="1"/>
</dbReference>
<protein>
    <recommendedName>
        <fullName evidence="2">histidine kinase</fullName>
        <ecNumber evidence="2">2.7.13.3</ecNumber>
    </recommendedName>
</protein>
<sequence>MTGFLACRREDPPPPPIIISPELQKAESFLDKQNDSAFYYLNKVATASKDSLQIAIAYNEMAVIQSDAGDYFGAQESLSMSLRFLDHRNEKHYKCLASDYNELGVASIKLQHYTVAPGYFDLALRFSNDHKFRLAINNNKALAYQRMNNYPEALKIYSKILPQTARKKTYARILTNMAISKWRHHPDYNPLGELLRALKIRRDEKDLWGLSASFAHLAEYYTQSRPDSALFYAKAMHEAARQIGSPDDELEALGYLIRLSEPKAAKAFFGKYQQLNDSLVNARRAAGNQFALIRYDVERNQTENLRLQKDNAEKKYQLVVRNVLLISAFVVLLILMIVARMRYNKWKKRKELEKQEAILETRRKASKDVHDSLSNDIYLLMKRIKHDEVLDRSWLQSHTELVYKRSRNISYEILADTDEFFPARIGDLLKSFGTENTKVLVVGNEQALWQRVGAEAKLELKYVLQEMMVNMQKHSRAANVVVKFEAKGDTCHITYIDDGIGIEPGTVHQNGLTNTGTRINSIRGRIIFGANEGKGLRIDISFPFA</sequence>
<gene>
    <name evidence="9" type="ORF">EKH83_09510</name>
</gene>